<accession>A0ABM1MP57</accession>
<dbReference type="Proteomes" id="UP000695000">
    <property type="component" value="Unplaced"/>
</dbReference>
<sequence>MKTFIVLLSVFALISSYPHRDEVKYKIRSPKEFENFLRNKSSGMSVDDDDLMGILSLTDKHKSKNQNQSVKRRAYFPSFDDIPIPNSSQKEVKFQKELKIVKEEKEVTKGIIKESTLVKEVEEGFQEDEGVVKRSKKVIVVKEEMEEVAEQ</sequence>
<dbReference type="GeneID" id="108562504"/>
<evidence type="ECO:0000313" key="2">
    <source>
        <dbReference type="Proteomes" id="UP000695000"/>
    </source>
</evidence>
<evidence type="ECO:0000256" key="1">
    <source>
        <dbReference type="SAM" id="SignalP"/>
    </source>
</evidence>
<feature type="chain" id="PRO_5045193510" evidence="1">
    <location>
        <begin position="17"/>
        <end position="151"/>
    </location>
</feature>
<reference evidence="3" key="1">
    <citation type="submission" date="2025-08" db="UniProtKB">
        <authorList>
            <consortium name="RefSeq"/>
        </authorList>
    </citation>
    <scope>IDENTIFICATION</scope>
    <source>
        <tissue evidence="3">Whole Larva</tissue>
    </source>
</reference>
<name>A0ABM1MP57_NICVS</name>
<gene>
    <name evidence="3" type="primary">LOC108562504</name>
</gene>
<dbReference type="RefSeq" id="XP_017776357.1">
    <property type="nucleotide sequence ID" value="XM_017920868.1"/>
</dbReference>
<organism evidence="2 3">
    <name type="scientific">Nicrophorus vespilloides</name>
    <name type="common">Boreal carrion beetle</name>
    <dbReference type="NCBI Taxonomy" id="110193"/>
    <lineage>
        <taxon>Eukaryota</taxon>
        <taxon>Metazoa</taxon>
        <taxon>Ecdysozoa</taxon>
        <taxon>Arthropoda</taxon>
        <taxon>Hexapoda</taxon>
        <taxon>Insecta</taxon>
        <taxon>Pterygota</taxon>
        <taxon>Neoptera</taxon>
        <taxon>Endopterygota</taxon>
        <taxon>Coleoptera</taxon>
        <taxon>Polyphaga</taxon>
        <taxon>Staphyliniformia</taxon>
        <taxon>Silphidae</taxon>
        <taxon>Nicrophorinae</taxon>
        <taxon>Nicrophorus</taxon>
    </lineage>
</organism>
<protein>
    <submittedName>
        <fullName evidence="3">Uncharacterized protein LOC108562504</fullName>
    </submittedName>
</protein>
<proteinExistence type="predicted"/>
<evidence type="ECO:0000313" key="3">
    <source>
        <dbReference type="RefSeq" id="XP_017776357.1"/>
    </source>
</evidence>
<keyword evidence="2" id="KW-1185">Reference proteome</keyword>
<keyword evidence="1" id="KW-0732">Signal</keyword>
<feature type="signal peptide" evidence="1">
    <location>
        <begin position="1"/>
        <end position="16"/>
    </location>
</feature>